<dbReference type="RefSeq" id="WP_089282073.1">
    <property type="nucleotide sequence ID" value="NZ_FZOJ01000005.1"/>
</dbReference>
<evidence type="ECO:0000313" key="1">
    <source>
        <dbReference type="EMBL" id="SNS15286.1"/>
    </source>
</evidence>
<gene>
    <name evidence="1" type="ORF">SAMN05446037_100513</name>
</gene>
<dbReference type="Proteomes" id="UP000198304">
    <property type="component" value="Unassembled WGS sequence"/>
</dbReference>
<dbReference type="AlphaFoldDB" id="A0A239C515"/>
<evidence type="ECO:0008006" key="3">
    <source>
        <dbReference type="Google" id="ProtNLM"/>
    </source>
</evidence>
<dbReference type="OrthoDB" id="1664853at2"/>
<name>A0A239C515_9FIRM</name>
<protein>
    <recommendedName>
        <fullName evidence="3">DNA and RNA helicase</fullName>
    </recommendedName>
</protein>
<keyword evidence="2" id="KW-1185">Reference proteome</keyword>
<dbReference type="EMBL" id="FZOJ01000005">
    <property type="protein sequence ID" value="SNS15286.1"/>
    <property type="molecule type" value="Genomic_DNA"/>
</dbReference>
<proteinExistence type="predicted"/>
<sequence>MFSNKYPVFNRGRILKLEMLEHLRDFPKDLMDAYLHEYANGILTGCRLLVDENYIVVSPGVIHFDGITYVLKESYRVLYNHTNETAILKVKFIGENSDKDFVNHRTEIFIDHNTIIHQDEIELCRFKLKEGARLRTDYINFEDMTTEYNTVNIIHSPFAAYESSSLSPYVLTCFSKEAFQYKLNNSLDISFCMQCMQNQQITSKELILSYISARLEIEYVEGTNEGIYRHLLQILNRIKHNRQGKSNTDYLQKRILLD</sequence>
<accession>A0A239C515</accession>
<reference evidence="2" key="1">
    <citation type="submission" date="2017-06" db="EMBL/GenBank/DDBJ databases">
        <authorList>
            <person name="Varghese N."/>
            <person name="Submissions S."/>
        </authorList>
    </citation>
    <scope>NUCLEOTIDE SEQUENCE [LARGE SCALE GENOMIC DNA]</scope>
    <source>
        <strain evidence="2">SCA</strain>
    </source>
</reference>
<evidence type="ECO:0000313" key="2">
    <source>
        <dbReference type="Proteomes" id="UP000198304"/>
    </source>
</evidence>
<organism evidence="1 2">
    <name type="scientific">Anaerovirgula multivorans</name>
    <dbReference type="NCBI Taxonomy" id="312168"/>
    <lineage>
        <taxon>Bacteria</taxon>
        <taxon>Bacillati</taxon>
        <taxon>Bacillota</taxon>
        <taxon>Clostridia</taxon>
        <taxon>Peptostreptococcales</taxon>
        <taxon>Natronincolaceae</taxon>
        <taxon>Anaerovirgula</taxon>
    </lineage>
</organism>